<feature type="chain" id="PRO_5037551191" description="Secreted protein" evidence="1">
    <location>
        <begin position="23"/>
        <end position="183"/>
    </location>
</feature>
<keyword evidence="1" id="KW-0732">Signal</keyword>
<organism evidence="2 3">
    <name type="scientific">Devosia sediminis</name>
    <dbReference type="NCBI Taxonomy" id="2798801"/>
    <lineage>
        <taxon>Bacteria</taxon>
        <taxon>Pseudomonadati</taxon>
        <taxon>Pseudomonadota</taxon>
        <taxon>Alphaproteobacteria</taxon>
        <taxon>Hyphomicrobiales</taxon>
        <taxon>Devosiaceae</taxon>
        <taxon>Devosia</taxon>
    </lineage>
</organism>
<keyword evidence="3" id="KW-1185">Reference proteome</keyword>
<feature type="signal peptide" evidence="1">
    <location>
        <begin position="1"/>
        <end position="22"/>
    </location>
</feature>
<gene>
    <name evidence="2" type="ORF">JEQ47_04495</name>
</gene>
<proteinExistence type="predicted"/>
<dbReference type="AlphaFoldDB" id="A0A934IXY5"/>
<dbReference type="Proteomes" id="UP000602124">
    <property type="component" value="Unassembled WGS sequence"/>
</dbReference>
<evidence type="ECO:0000256" key="1">
    <source>
        <dbReference type="SAM" id="SignalP"/>
    </source>
</evidence>
<dbReference type="EMBL" id="JAEKMH010000001">
    <property type="protein sequence ID" value="MBJ3783974.1"/>
    <property type="molecule type" value="Genomic_DNA"/>
</dbReference>
<sequence length="183" mass="19863">MRHIALITFAAATLLPALPALSQEAQCFQNEDYLVIAQERVAEVGTDFIIRPPARGKIACVFATQDGDVRIGEPEDPIYYRGLAGPYLVLERSTGPDGSLVIYDLDAGAFAPIIDVPADDDVLVDDQQVVYWERTDQGTAENCPDFAEHQSAGFGSVISEQRVFEVATGTISASGEWHCTNTQ</sequence>
<reference evidence="2" key="1">
    <citation type="submission" date="2020-12" db="EMBL/GenBank/DDBJ databases">
        <title>Devosia sp. MSA67 isolated from Mo River.</title>
        <authorList>
            <person name="Ma F."/>
            <person name="Zi Z."/>
        </authorList>
    </citation>
    <scope>NUCLEOTIDE SEQUENCE</scope>
    <source>
        <strain evidence="2">MSA67</strain>
    </source>
</reference>
<comment type="caution">
    <text evidence="2">The sequence shown here is derived from an EMBL/GenBank/DDBJ whole genome shotgun (WGS) entry which is preliminary data.</text>
</comment>
<accession>A0A934IXY5</accession>
<evidence type="ECO:0000313" key="3">
    <source>
        <dbReference type="Proteomes" id="UP000602124"/>
    </source>
</evidence>
<evidence type="ECO:0008006" key="4">
    <source>
        <dbReference type="Google" id="ProtNLM"/>
    </source>
</evidence>
<name>A0A934IXY5_9HYPH</name>
<protein>
    <recommendedName>
        <fullName evidence="4">Secreted protein</fullName>
    </recommendedName>
</protein>
<dbReference type="RefSeq" id="WP_198875182.1">
    <property type="nucleotide sequence ID" value="NZ_JAEKMH010000001.1"/>
</dbReference>
<evidence type="ECO:0000313" key="2">
    <source>
        <dbReference type="EMBL" id="MBJ3783974.1"/>
    </source>
</evidence>